<evidence type="ECO:0000256" key="1">
    <source>
        <dbReference type="ARBA" id="ARBA00022946"/>
    </source>
</evidence>
<dbReference type="RefSeq" id="WP_141374759.1">
    <property type="nucleotide sequence ID" value="NZ_BAPL01000030.1"/>
</dbReference>
<dbReference type="Gene3D" id="3.30.1360.120">
    <property type="entry name" value="Probable tRNA modification gtpase trme, domain 1"/>
    <property type="match status" value="1"/>
</dbReference>
<dbReference type="SUPFAM" id="SSF103025">
    <property type="entry name" value="Folate-binding domain"/>
    <property type="match status" value="1"/>
</dbReference>
<gene>
    <name evidence="3" type="ORF">APE01nite_06270</name>
</gene>
<dbReference type="OrthoDB" id="9796287at2"/>
<keyword evidence="4" id="KW-1185">Reference proteome</keyword>
<dbReference type="Proteomes" id="UP000317730">
    <property type="component" value="Unassembled WGS sequence"/>
</dbReference>
<organism evidence="3 4">
    <name type="scientific">Acetobacter peroxydans</name>
    <dbReference type="NCBI Taxonomy" id="104098"/>
    <lineage>
        <taxon>Bacteria</taxon>
        <taxon>Pseudomonadati</taxon>
        <taxon>Pseudomonadota</taxon>
        <taxon>Alphaproteobacteria</taxon>
        <taxon>Acetobacterales</taxon>
        <taxon>Acetobacteraceae</taxon>
        <taxon>Acetobacter</taxon>
    </lineage>
</organism>
<dbReference type="AlphaFoldDB" id="A0A4Y3TV34"/>
<dbReference type="PANTHER" id="PTHR22602:SF0">
    <property type="entry name" value="TRANSFERASE CAF17, MITOCHONDRIAL-RELATED"/>
    <property type="match status" value="1"/>
</dbReference>
<evidence type="ECO:0000313" key="3">
    <source>
        <dbReference type="EMBL" id="GEB84830.1"/>
    </source>
</evidence>
<evidence type="ECO:0000259" key="2">
    <source>
        <dbReference type="Pfam" id="PF25455"/>
    </source>
</evidence>
<name>A0A4Y3TV34_9PROT</name>
<dbReference type="InterPro" id="IPR017703">
    <property type="entry name" value="YgfZ/GCV_T_CS"/>
</dbReference>
<dbReference type="InterPro" id="IPR045179">
    <property type="entry name" value="YgfZ/GcvT"/>
</dbReference>
<dbReference type="InterPro" id="IPR057460">
    <property type="entry name" value="CAF17_C"/>
</dbReference>
<comment type="caution">
    <text evidence="3">The sequence shown here is derived from an EMBL/GenBank/DDBJ whole genome shotgun (WGS) entry which is preliminary data.</text>
</comment>
<feature type="domain" description="CAF17 C-terminal" evidence="2">
    <location>
        <begin position="216"/>
        <end position="281"/>
    </location>
</feature>
<dbReference type="GO" id="GO:0016226">
    <property type="term" value="P:iron-sulfur cluster assembly"/>
    <property type="evidence" value="ECO:0007669"/>
    <property type="project" value="TreeGrafter"/>
</dbReference>
<keyword evidence="1" id="KW-0809">Transit peptide</keyword>
<evidence type="ECO:0000313" key="4">
    <source>
        <dbReference type="Proteomes" id="UP000317730"/>
    </source>
</evidence>
<dbReference type="EMBL" id="BJMV01000002">
    <property type="protein sequence ID" value="GEB84830.1"/>
    <property type="molecule type" value="Genomic_DNA"/>
</dbReference>
<dbReference type="InterPro" id="IPR027266">
    <property type="entry name" value="TrmE/GcvT-like"/>
</dbReference>
<protein>
    <submittedName>
        <fullName evidence="3">Glycine cleavage system protein T</fullName>
    </submittedName>
</protein>
<reference evidence="3 4" key="1">
    <citation type="submission" date="2019-06" db="EMBL/GenBank/DDBJ databases">
        <title>Whole genome shotgun sequence of Acetobacter peroxydans NBRC 13755.</title>
        <authorList>
            <person name="Hosoyama A."/>
            <person name="Uohara A."/>
            <person name="Ohji S."/>
            <person name="Ichikawa N."/>
        </authorList>
    </citation>
    <scope>NUCLEOTIDE SEQUENCE [LARGE SCALE GENOMIC DNA]</scope>
    <source>
        <strain evidence="3 4">NBRC 13755</strain>
    </source>
</reference>
<dbReference type="NCBIfam" id="TIGR03317">
    <property type="entry name" value="ygfZ_signature"/>
    <property type="match status" value="1"/>
</dbReference>
<sequence>MSSPVQSIPHCTRLSDRTVIRIGGTDRVRFLQGLVTADIAALGPNDAAWGACLTPQGRWQADFFVLAHPDDACLLLDCATPQAEALRTQLLRFRLRADVTIDLTGLSVHTLWGAATDSVDGETLLENALSYRDPRLDNAGWRLIDAPPDTRANATEQDYALHRLALGLPDGAQDCEEGRTLAAEANMDLLGGIAWDKGCYMGQEVTARMRYRALVKRRLVPVASTAPLPAPGTPIEQNGVEVGTLRSSQDHLGLAMLKVGLPAGPLLCAGHTLTARPPAWLAEALHPPVSSTSAPD</sequence>
<accession>A0A4Y3TV34</accession>
<proteinExistence type="predicted"/>
<dbReference type="Pfam" id="PF25455">
    <property type="entry name" value="Beta-barrel_CAF17_C"/>
    <property type="match status" value="1"/>
</dbReference>
<dbReference type="PANTHER" id="PTHR22602">
    <property type="entry name" value="TRANSFERASE CAF17, MITOCHONDRIAL-RELATED"/>
    <property type="match status" value="1"/>
</dbReference>